<proteinExistence type="predicted"/>
<evidence type="ECO:0000313" key="2">
    <source>
        <dbReference type="Proteomes" id="UP001469089"/>
    </source>
</evidence>
<dbReference type="RefSeq" id="WP_349541219.1">
    <property type="nucleotide sequence ID" value="NZ_JAOALG010000001.1"/>
</dbReference>
<organism evidence="1 2">
    <name type="scientific">Paraburkholderia acidicola</name>
    <dbReference type="NCBI Taxonomy" id="1912599"/>
    <lineage>
        <taxon>Bacteria</taxon>
        <taxon>Pseudomonadati</taxon>
        <taxon>Pseudomonadota</taxon>
        <taxon>Betaproteobacteria</taxon>
        <taxon>Burkholderiales</taxon>
        <taxon>Burkholderiaceae</taxon>
        <taxon>Paraburkholderia</taxon>
    </lineage>
</organism>
<accession>A0ABV1LGP8</accession>
<keyword evidence="2" id="KW-1185">Reference proteome</keyword>
<dbReference type="EMBL" id="JAOALG010000001">
    <property type="protein sequence ID" value="MEQ5838454.1"/>
    <property type="molecule type" value="Genomic_DNA"/>
</dbReference>
<reference evidence="1 2" key="1">
    <citation type="journal article" date="2024" name="Chem. Sci.">
        <title>Discovery of a lagriamide polyketide by integrated genome mining, isotopic labeling, and untargeted metabolomics.</title>
        <authorList>
            <person name="Fergusson C.H."/>
            <person name="Saulog J."/>
            <person name="Paulo B.S."/>
            <person name="Wilson D.M."/>
            <person name="Liu D.Y."/>
            <person name="Morehouse N.J."/>
            <person name="Waterworth S."/>
            <person name="Barkei J."/>
            <person name="Gray C.A."/>
            <person name="Kwan J.C."/>
            <person name="Eustaquio A.S."/>
            <person name="Linington R.G."/>
        </authorList>
    </citation>
    <scope>NUCLEOTIDE SEQUENCE [LARGE SCALE GENOMIC DNA]</scope>
    <source>
        <strain evidence="1 2">RL17-338-BIF-B</strain>
    </source>
</reference>
<name>A0ABV1LGP8_9BURK</name>
<gene>
    <name evidence="1" type="ORF">N0A02_03265</name>
</gene>
<sequence length="95" mass="9629">MALDKVAGESYCGAHRLPAGKTAAKRMGTRTSCQSGSEIVRRSTTSVIHGIRALFDVADIVDISIAAASKKVVKSDPAIAGSLSLTIAAAAADTA</sequence>
<comment type="caution">
    <text evidence="1">The sequence shown here is derived from an EMBL/GenBank/DDBJ whole genome shotgun (WGS) entry which is preliminary data.</text>
</comment>
<protein>
    <submittedName>
        <fullName evidence="1">Uncharacterized protein</fullName>
    </submittedName>
</protein>
<dbReference type="Proteomes" id="UP001469089">
    <property type="component" value="Unassembled WGS sequence"/>
</dbReference>
<evidence type="ECO:0000313" key="1">
    <source>
        <dbReference type="EMBL" id="MEQ5838454.1"/>
    </source>
</evidence>